<dbReference type="PANTHER" id="PTHR37538:SF4">
    <property type="entry name" value="PITSLRE SERINE_THREONINE-PROTEIN KINASE CDC2L1"/>
    <property type="match status" value="1"/>
</dbReference>
<evidence type="ECO:0008006" key="4">
    <source>
        <dbReference type="Google" id="ProtNLM"/>
    </source>
</evidence>
<keyword evidence="3" id="KW-1185">Reference proteome</keyword>
<reference evidence="2" key="1">
    <citation type="journal article" date="2021" name="Nat. Commun.">
        <title>Genetic determinants of endophytism in the Arabidopsis root mycobiome.</title>
        <authorList>
            <person name="Mesny F."/>
            <person name="Miyauchi S."/>
            <person name="Thiergart T."/>
            <person name="Pickel B."/>
            <person name="Atanasova L."/>
            <person name="Karlsson M."/>
            <person name="Huettel B."/>
            <person name="Barry K.W."/>
            <person name="Haridas S."/>
            <person name="Chen C."/>
            <person name="Bauer D."/>
            <person name="Andreopoulos W."/>
            <person name="Pangilinan J."/>
            <person name="LaButti K."/>
            <person name="Riley R."/>
            <person name="Lipzen A."/>
            <person name="Clum A."/>
            <person name="Drula E."/>
            <person name="Henrissat B."/>
            <person name="Kohler A."/>
            <person name="Grigoriev I.V."/>
            <person name="Martin F.M."/>
            <person name="Hacquard S."/>
        </authorList>
    </citation>
    <scope>NUCLEOTIDE SEQUENCE</scope>
    <source>
        <strain evidence="2">MPI-SDFR-AT-0120</strain>
    </source>
</reference>
<feature type="region of interest" description="Disordered" evidence="1">
    <location>
        <begin position="315"/>
        <end position="349"/>
    </location>
</feature>
<name>A0A8K0RF96_9PLEO</name>
<proteinExistence type="predicted"/>
<dbReference type="EMBL" id="JAGMVJ010000002">
    <property type="protein sequence ID" value="KAH7093803.1"/>
    <property type="molecule type" value="Genomic_DNA"/>
</dbReference>
<feature type="region of interest" description="Disordered" evidence="1">
    <location>
        <begin position="361"/>
        <end position="408"/>
    </location>
</feature>
<dbReference type="OrthoDB" id="3594103at2759"/>
<dbReference type="PANTHER" id="PTHR37538">
    <property type="entry name" value="BTB DOMAIN-CONTAINING PROTEIN"/>
    <property type="match status" value="1"/>
</dbReference>
<protein>
    <recommendedName>
        <fullName evidence="4">BTB domain-containing protein</fullName>
    </recommendedName>
</protein>
<organism evidence="2 3">
    <name type="scientific">Paraphoma chrysanthemicola</name>
    <dbReference type="NCBI Taxonomy" id="798071"/>
    <lineage>
        <taxon>Eukaryota</taxon>
        <taxon>Fungi</taxon>
        <taxon>Dikarya</taxon>
        <taxon>Ascomycota</taxon>
        <taxon>Pezizomycotina</taxon>
        <taxon>Dothideomycetes</taxon>
        <taxon>Pleosporomycetidae</taxon>
        <taxon>Pleosporales</taxon>
        <taxon>Pleosporineae</taxon>
        <taxon>Phaeosphaeriaceae</taxon>
        <taxon>Paraphoma</taxon>
    </lineage>
</organism>
<dbReference type="Gene3D" id="3.30.710.10">
    <property type="entry name" value="Potassium Channel Kv1.1, Chain A"/>
    <property type="match status" value="1"/>
</dbReference>
<sequence length="528" mass="58070">MPVIAAPCEGETTMLLNEPAEDNVRAGEEAVVSGSPSNTPSTREDSVDARRELKLDECTISPYACKPVAIDCGPGLATYWVPEYLLRSLKWPSTEGEGTLCLPGVSAATGHTLVHYLYTGKYQALGAKEEGAVAPAHIEFEQALLTFILATAYDLSDLESLAKEQITKSGSCMTLAEVLNTARNEFPELAWSWFHEYLQARAKEQFDVDHTYFTRGAYINSVGVGPLHTFMACYLLETFSEKLTLTLQGRESHCLGEEIPEAVLNGVEEGAEQSHCCLHRHGGHRTGVCTGSDETSFEFLDAACDASREDADAATSLESSAWDKITPTSSDTAPVPSPGPGPSAQAEPIIELKLKSTKKETIAAKRVRERRERKEREEQERLQKAAAEKEEEERLAREAEEAATAAEEARIEAEEAEAARIAVEEAEAEAASLAVEEGERRRAEREISGNTGWAASIWNPSKRKESMKERKAREKREREASRDADWLAAEEQARIQVEEAEAKAARIAAEDIEQRCPRCSTHLLESNL</sequence>
<feature type="compositionally biased region" description="Basic and acidic residues" evidence="1">
    <location>
        <begin position="462"/>
        <end position="484"/>
    </location>
</feature>
<feature type="compositionally biased region" description="Basic and acidic residues" evidence="1">
    <location>
        <begin position="369"/>
        <end position="400"/>
    </location>
</feature>
<feature type="region of interest" description="Disordered" evidence="1">
    <location>
        <begin position="442"/>
        <end position="484"/>
    </location>
</feature>
<dbReference type="InterPro" id="IPR011333">
    <property type="entry name" value="SKP1/BTB/POZ_sf"/>
</dbReference>
<dbReference type="AlphaFoldDB" id="A0A8K0RF96"/>
<accession>A0A8K0RF96</accession>
<evidence type="ECO:0000313" key="2">
    <source>
        <dbReference type="EMBL" id="KAH7093803.1"/>
    </source>
</evidence>
<comment type="caution">
    <text evidence="2">The sequence shown here is derived from an EMBL/GenBank/DDBJ whole genome shotgun (WGS) entry which is preliminary data.</text>
</comment>
<dbReference type="Proteomes" id="UP000813461">
    <property type="component" value="Unassembled WGS sequence"/>
</dbReference>
<gene>
    <name evidence="2" type="ORF">FB567DRAFT_516101</name>
</gene>
<evidence type="ECO:0000256" key="1">
    <source>
        <dbReference type="SAM" id="MobiDB-lite"/>
    </source>
</evidence>
<evidence type="ECO:0000313" key="3">
    <source>
        <dbReference type="Proteomes" id="UP000813461"/>
    </source>
</evidence>